<keyword evidence="3" id="KW-1185">Reference proteome</keyword>
<keyword evidence="1" id="KW-0812">Transmembrane</keyword>
<dbReference type="OrthoDB" id="426293at2759"/>
<evidence type="ECO:0000256" key="1">
    <source>
        <dbReference type="SAM" id="Phobius"/>
    </source>
</evidence>
<keyword evidence="1" id="KW-0472">Membrane</keyword>
<reference evidence="2 3" key="1">
    <citation type="submission" date="2019-06" db="EMBL/GenBank/DDBJ databases">
        <title>Genome Sequence of the Brown Rot Fungal Pathogen Monilinia fructicola.</title>
        <authorList>
            <person name="De Miccolis Angelini R.M."/>
            <person name="Landi L."/>
            <person name="Abate D."/>
            <person name="Pollastro S."/>
            <person name="Romanazzi G."/>
            <person name="Faretra F."/>
        </authorList>
    </citation>
    <scope>NUCLEOTIDE SEQUENCE [LARGE SCALE GENOMIC DNA]</scope>
    <source>
        <strain evidence="2 3">Mfrc123</strain>
    </source>
</reference>
<feature type="transmembrane region" description="Helical" evidence="1">
    <location>
        <begin position="574"/>
        <end position="593"/>
    </location>
</feature>
<accession>A0A5M9J5E2</accession>
<keyword evidence="1" id="KW-1133">Transmembrane helix</keyword>
<dbReference type="EMBL" id="VICG01000015">
    <property type="protein sequence ID" value="KAA8564221.1"/>
    <property type="molecule type" value="Genomic_DNA"/>
</dbReference>
<dbReference type="VEuPathDB" id="FungiDB:MFRU_077g00080"/>
<evidence type="ECO:0000313" key="3">
    <source>
        <dbReference type="Proteomes" id="UP000322873"/>
    </source>
</evidence>
<evidence type="ECO:0000313" key="2">
    <source>
        <dbReference type="EMBL" id="KAA8564221.1"/>
    </source>
</evidence>
<dbReference type="AlphaFoldDB" id="A0A5M9J5E2"/>
<name>A0A5M9J5E2_MONFR</name>
<comment type="caution">
    <text evidence="2">The sequence shown here is derived from an EMBL/GenBank/DDBJ whole genome shotgun (WGS) entry which is preliminary data.</text>
</comment>
<protein>
    <submittedName>
        <fullName evidence="2">Uncharacterized protein</fullName>
    </submittedName>
</protein>
<sequence length="810" mass="91868">MPEHSITKNADPLEDLDVIIEDSDRDTVFQKILDSLQRIEGVLQENRQEKRHEKYGEGRDITGKPVNMQDLIKQAHSDRRESRLKAWTRAGANELASGSESAMKYGKGHKICGHKSSIDDISGCRELLGFLADLPLDPSGLLDIVVSKAQLEGESLEIAGRELAKCDSFFIDISASNNSNGEKNWPTRFYIIDVVLGLENLPPLKNIKCRHDSQIARGTMEYHFIQEQQVLEDHLKLTPPNEFTRVIILQGLSNFKNHDESSLKFPLFRHDCRTAGEIQLGLKGEYQSMNNETVVFSTVFFQPDRSNSKAPLFESWLRGTLYTGNSYRSGIGYRKACITVLEMAQWSFENDSSSGITLLVFTPSDFFADDYIKSFNNHYNGWRMNTHFQIELFMVLQIIREISECWKHLYDEFKVLDLDAVTDYMTPDEYVHQLYDKRNFSRSRFYFWAIGCLVAFEAGMLRNLEDIDTFLSKIPSLEDKTGVDRAFCFENPIRRERELLEIQHKKCQEDLDYFKSMRDGLYNGSSVMESRQSRILGENIRLLTFVSIFFLPLGFCVSLWSVPTINSKWPDLKVLATSAITLATATFLVVANLDRLIWLSKNTVKIPREFLISKMLAYDPASKHEPSSNPKTMGNSKQSQQIIHEKSKEVWAMRAKAFEPFPRSDMDSKPTHWWLFIFAIKICFSSIALKVGHPVKWLTAKAKLFCKKAIWNKSPAGAVTGAAPITALDEPANLTHHSPDDTDGKNVTISLKQNVVKNTNMPIDHSESSITSIQTPLAKMTSVVIGKDGGSKNDVLSTAMMIPLPASDSL</sequence>
<dbReference type="Proteomes" id="UP000322873">
    <property type="component" value="Unassembled WGS sequence"/>
</dbReference>
<feature type="transmembrane region" description="Helical" evidence="1">
    <location>
        <begin position="673"/>
        <end position="692"/>
    </location>
</feature>
<organism evidence="2 3">
    <name type="scientific">Monilinia fructicola</name>
    <name type="common">Brown rot fungus</name>
    <name type="synonym">Ciboria fructicola</name>
    <dbReference type="NCBI Taxonomy" id="38448"/>
    <lineage>
        <taxon>Eukaryota</taxon>
        <taxon>Fungi</taxon>
        <taxon>Dikarya</taxon>
        <taxon>Ascomycota</taxon>
        <taxon>Pezizomycotina</taxon>
        <taxon>Leotiomycetes</taxon>
        <taxon>Helotiales</taxon>
        <taxon>Sclerotiniaceae</taxon>
        <taxon>Monilinia</taxon>
    </lineage>
</organism>
<feature type="transmembrane region" description="Helical" evidence="1">
    <location>
        <begin position="540"/>
        <end position="562"/>
    </location>
</feature>
<proteinExistence type="predicted"/>
<feature type="transmembrane region" description="Helical" evidence="1">
    <location>
        <begin position="445"/>
        <end position="464"/>
    </location>
</feature>
<gene>
    <name evidence="2" type="ORF">EYC84_011167</name>
</gene>